<accession>A0A7W3WXG6</accession>
<evidence type="ECO:0000256" key="3">
    <source>
        <dbReference type="ARBA" id="ARBA00022448"/>
    </source>
</evidence>
<dbReference type="AlphaFoldDB" id="A0A7W3WXG6"/>
<evidence type="ECO:0000259" key="9">
    <source>
        <dbReference type="Pfam" id="PF00766"/>
    </source>
</evidence>
<dbReference type="FunFam" id="3.40.50.1220:FF:000001">
    <property type="entry name" value="Electron transfer flavoprotein, alpha subunit"/>
    <property type="match status" value="1"/>
</dbReference>
<dbReference type="Proteomes" id="UP000517765">
    <property type="component" value="Unassembled WGS sequence"/>
</dbReference>
<feature type="binding site" evidence="8">
    <location>
        <begin position="236"/>
        <end position="243"/>
    </location>
    <ligand>
        <name>FAD</name>
        <dbReference type="ChEBI" id="CHEBI:57692"/>
    </ligand>
</feature>
<evidence type="ECO:0000313" key="11">
    <source>
        <dbReference type="EMBL" id="MBB1260318.1"/>
    </source>
</evidence>
<dbReference type="SUPFAM" id="SSF52467">
    <property type="entry name" value="DHS-like NAD/FAD-binding domain"/>
    <property type="match status" value="1"/>
</dbReference>
<dbReference type="GO" id="GO:0009055">
    <property type="term" value="F:electron transfer activity"/>
    <property type="evidence" value="ECO:0007669"/>
    <property type="project" value="InterPro"/>
</dbReference>
<organism evidence="11 12">
    <name type="scientific">Streptomyces alkaliterrae</name>
    <dbReference type="NCBI Taxonomy" id="2213162"/>
    <lineage>
        <taxon>Bacteria</taxon>
        <taxon>Bacillati</taxon>
        <taxon>Actinomycetota</taxon>
        <taxon>Actinomycetes</taxon>
        <taxon>Kitasatosporales</taxon>
        <taxon>Streptomycetaceae</taxon>
        <taxon>Streptomyces</taxon>
    </lineage>
</organism>
<dbReference type="InterPro" id="IPR014731">
    <property type="entry name" value="ETF_asu_C"/>
</dbReference>
<comment type="cofactor">
    <cofactor evidence="8">
        <name>FAD</name>
        <dbReference type="ChEBI" id="CHEBI:57692"/>
    </cofactor>
    <text evidence="8">Binds 1 FAD per dimer.</text>
</comment>
<evidence type="ECO:0000256" key="7">
    <source>
        <dbReference type="ARBA" id="ARBA00025649"/>
    </source>
</evidence>
<evidence type="ECO:0000256" key="1">
    <source>
        <dbReference type="ARBA" id="ARBA00005817"/>
    </source>
</evidence>
<feature type="domain" description="Electron transfer flavoprotein alpha/beta-subunit N-terminal" evidence="10">
    <location>
        <begin position="2"/>
        <end position="143"/>
    </location>
</feature>
<keyword evidence="3" id="KW-0813">Transport</keyword>
<feature type="domain" description="Electron transfer flavoprotein alpha subunit C-terminal" evidence="9">
    <location>
        <begin position="168"/>
        <end position="248"/>
    </location>
</feature>
<dbReference type="PROSITE" id="PS00696">
    <property type="entry name" value="ETF_ALPHA"/>
    <property type="match status" value="1"/>
</dbReference>
<dbReference type="PIRSF" id="PIRSF000089">
    <property type="entry name" value="Electra_flavoP_a"/>
    <property type="match status" value="1"/>
</dbReference>
<evidence type="ECO:0000256" key="5">
    <source>
        <dbReference type="ARBA" id="ARBA00022827"/>
    </source>
</evidence>
<sequence>LGEPVAVFLGAGVESAAPVLGEHGAVRVLAADAAEFGEFSVVPKVDAVQAAVGAVSPVAVLVSSSAEGKEVAARVAVRIGSGLITDAVDVVAGDEGPVVSQSVFAAGFTTRSRVSRGVPVITVKPNSAAPEVAPAAGAVEELVVEFGELARGTRVVSREARASSGRPELTEAAIVVSGGRGVNGAENFRVIEELADSLGAAVGASRAAVDAGWYPHTSQVGQTGKTVSPQLYIAAGISGAIQHRAGMQTSKTIVAVNKDAEAPIFELVDYGVVGDLFEVVPQLTEEVKTRKG</sequence>
<dbReference type="InterPro" id="IPR001308">
    <property type="entry name" value="ETF_a/FixB"/>
</dbReference>
<dbReference type="Pfam" id="PF01012">
    <property type="entry name" value="ETF"/>
    <property type="match status" value="1"/>
</dbReference>
<comment type="caution">
    <text evidence="11">The sequence shown here is derived from an EMBL/GenBank/DDBJ whole genome shotgun (WGS) entry which is preliminary data.</text>
</comment>
<reference evidence="12" key="1">
    <citation type="submission" date="2020-05" db="EMBL/GenBank/DDBJ databases">
        <title>Classification of alakaliphilic streptomycetes isolated from an alkaline soil next to Lonar Crater, India and a proposal for the recognition of Streptomyces alkaliterrae sp. nov.</title>
        <authorList>
            <person name="Golinska P."/>
        </authorList>
    </citation>
    <scope>NUCLEOTIDE SEQUENCE [LARGE SCALE GENOMIC DNA]</scope>
    <source>
        <strain evidence="12">OF8</strain>
    </source>
</reference>
<evidence type="ECO:0000256" key="6">
    <source>
        <dbReference type="ARBA" id="ARBA00022982"/>
    </source>
</evidence>
<feature type="binding site" evidence="8">
    <location>
        <position position="180"/>
    </location>
    <ligand>
        <name>FAD</name>
        <dbReference type="ChEBI" id="CHEBI:57692"/>
    </ligand>
</feature>
<feature type="non-terminal residue" evidence="11">
    <location>
        <position position="1"/>
    </location>
</feature>
<keyword evidence="4" id="KW-0285">Flavoprotein</keyword>
<dbReference type="Gene3D" id="3.40.50.620">
    <property type="entry name" value="HUPs"/>
    <property type="match status" value="1"/>
</dbReference>
<comment type="subunit">
    <text evidence="2">Heterodimer of an alpha and a beta subunit.</text>
</comment>
<evidence type="ECO:0000256" key="2">
    <source>
        <dbReference type="ARBA" id="ARBA00011355"/>
    </source>
</evidence>
<dbReference type="GO" id="GO:0033539">
    <property type="term" value="P:fatty acid beta-oxidation using acyl-CoA dehydrogenase"/>
    <property type="evidence" value="ECO:0007669"/>
    <property type="project" value="TreeGrafter"/>
</dbReference>
<dbReference type="GO" id="GO:0050660">
    <property type="term" value="F:flavin adenine dinucleotide binding"/>
    <property type="evidence" value="ECO:0007669"/>
    <property type="project" value="InterPro"/>
</dbReference>
<keyword evidence="5 8" id="KW-0274">FAD</keyword>
<proteinExistence type="inferred from homology"/>
<dbReference type="SUPFAM" id="SSF52402">
    <property type="entry name" value="Adenine nucleotide alpha hydrolases-like"/>
    <property type="match status" value="1"/>
</dbReference>
<dbReference type="PANTHER" id="PTHR43153">
    <property type="entry name" value="ELECTRON TRANSFER FLAVOPROTEIN ALPHA"/>
    <property type="match status" value="1"/>
</dbReference>
<feature type="binding site" evidence="8">
    <location>
        <begin position="219"/>
        <end position="223"/>
    </location>
    <ligand>
        <name>FAD</name>
        <dbReference type="ChEBI" id="CHEBI:57692"/>
    </ligand>
</feature>
<dbReference type="InterPro" id="IPR029035">
    <property type="entry name" value="DHS-like_NAD/FAD-binding_dom"/>
</dbReference>
<dbReference type="InterPro" id="IPR014730">
    <property type="entry name" value="ETF_a/b_N"/>
</dbReference>
<feature type="binding site" evidence="8">
    <location>
        <position position="257"/>
    </location>
    <ligand>
        <name>FAD</name>
        <dbReference type="ChEBI" id="CHEBI:57692"/>
    </ligand>
</feature>
<protein>
    <submittedName>
        <fullName evidence="11">Electron transfer flavoprotein subunit alpha/FixB family protein</fullName>
    </submittedName>
</protein>
<dbReference type="Pfam" id="PF00766">
    <property type="entry name" value="ETF_alpha"/>
    <property type="match status" value="1"/>
</dbReference>
<evidence type="ECO:0000259" key="10">
    <source>
        <dbReference type="Pfam" id="PF01012"/>
    </source>
</evidence>
<dbReference type="PANTHER" id="PTHR43153:SF1">
    <property type="entry name" value="ELECTRON TRANSFER FLAVOPROTEIN SUBUNIT ALPHA, MITOCHONDRIAL"/>
    <property type="match status" value="1"/>
</dbReference>
<name>A0A7W3WXG6_9ACTN</name>
<dbReference type="Gene3D" id="3.40.50.1220">
    <property type="entry name" value="TPP-binding domain"/>
    <property type="match status" value="1"/>
</dbReference>
<dbReference type="InterPro" id="IPR014729">
    <property type="entry name" value="Rossmann-like_a/b/a_fold"/>
</dbReference>
<comment type="function">
    <text evidence="7">The electron transfer flavoprotein serves as a specific electron acceptor for other dehydrogenases. It transfers the electrons to the main respiratory chain via ETF-ubiquinone oxidoreductase (ETF dehydrogenase).</text>
</comment>
<dbReference type="InterPro" id="IPR018206">
    <property type="entry name" value="ETF_asu_C_CS"/>
</dbReference>
<dbReference type="EMBL" id="JABJXA010000091">
    <property type="protein sequence ID" value="MBB1260318.1"/>
    <property type="molecule type" value="Genomic_DNA"/>
</dbReference>
<comment type="similarity">
    <text evidence="1">Belongs to the ETF alpha-subunit/FixB family.</text>
</comment>
<evidence type="ECO:0000256" key="4">
    <source>
        <dbReference type="ARBA" id="ARBA00022630"/>
    </source>
</evidence>
<evidence type="ECO:0000256" key="8">
    <source>
        <dbReference type="PIRSR" id="PIRSR000089-1"/>
    </source>
</evidence>
<feature type="binding site" evidence="8">
    <location>
        <begin position="205"/>
        <end position="206"/>
    </location>
    <ligand>
        <name>FAD</name>
        <dbReference type="ChEBI" id="CHEBI:57692"/>
    </ligand>
</feature>
<keyword evidence="6" id="KW-0249">Electron transport</keyword>
<gene>
    <name evidence="11" type="ORF">H3147_15960</name>
</gene>
<evidence type="ECO:0000313" key="12">
    <source>
        <dbReference type="Proteomes" id="UP000517765"/>
    </source>
</evidence>